<dbReference type="PROSITE" id="PS50075">
    <property type="entry name" value="CARRIER"/>
    <property type="match status" value="2"/>
</dbReference>
<keyword evidence="5" id="KW-0443">Lipid metabolism</keyword>
<evidence type="ECO:0000256" key="6">
    <source>
        <dbReference type="SAM" id="MobiDB-lite"/>
    </source>
</evidence>
<comment type="caution">
    <text evidence="8">The sequence shown here is derived from an EMBL/GenBank/DDBJ whole genome shotgun (WGS) entry which is preliminary data.</text>
</comment>
<dbReference type="SMART" id="SM00823">
    <property type="entry name" value="PKS_PP"/>
    <property type="match status" value="2"/>
</dbReference>
<dbReference type="Pfam" id="PF00550">
    <property type="entry name" value="PP-binding"/>
    <property type="match status" value="2"/>
</dbReference>
<feature type="domain" description="Carrier" evidence="7">
    <location>
        <begin position="1660"/>
        <end position="1735"/>
    </location>
</feature>
<evidence type="ECO:0000313" key="9">
    <source>
        <dbReference type="Proteomes" id="UP000011885"/>
    </source>
</evidence>
<feature type="compositionally biased region" description="Polar residues" evidence="6">
    <location>
        <begin position="1"/>
        <end position="15"/>
    </location>
</feature>
<feature type="compositionally biased region" description="Polar residues" evidence="6">
    <location>
        <begin position="1647"/>
        <end position="1658"/>
    </location>
</feature>
<dbReference type="PROSITE" id="PS00455">
    <property type="entry name" value="AMP_BINDING"/>
    <property type="match status" value="2"/>
</dbReference>
<dbReference type="InterPro" id="IPR025110">
    <property type="entry name" value="AMP-bd_C"/>
</dbReference>
<dbReference type="InterPro" id="IPR009081">
    <property type="entry name" value="PP-bd_ACP"/>
</dbReference>
<keyword evidence="2" id="KW-0596">Phosphopantetheine</keyword>
<dbReference type="InterPro" id="IPR010071">
    <property type="entry name" value="AA_adenyl_dom"/>
</dbReference>
<dbReference type="GO" id="GO:0005737">
    <property type="term" value="C:cytoplasm"/>
    <property type="evidence" value="ECO:0007669"/>
    <property type="project" value="TreeGrafter"/>
</dbReference>
<sequence length="1768" mass="194346">MDYETGIQSSTQVSGLWTRGGPAPSDSSTLIHLCRYHACGDSASLPAFTHVLGEPGDHDRLSFAQLDERARAIASEIQARGGVGKPVLIVLDPGSDYAASLFACMYARAIAVPIYPPQMLRLQHTLPRLKAVIANTGAKLMLSDRATIGDSLSNLWQMPESGAIAVDEINTEAASLWDGRLPKPDDAAILQYTSGSTGNPRGVVLTHRILLSNLHAIVRHVHFDGARSVQWVPPYHDMGLIGGILLPIYRGVETVILSPADFVRSPLLWLRCIDYYDGSSNGAPNFGYELCVRRIDHADCEGLDLSSWKVAVAGAEPVRASTLRRFEEKFSRYGFGSTTFCPAFGMAETTVMLTGSPLGERYKTYHVDAQALRLGHVIPKSPTNAPNEKEQSVTQELVSSGIPVEGMEYEIVDPQTCHALPDGQIGEIWVRGGSVAAGYWNDKDATAQTFHAQLASTTHCQSKSVGEDDRYLRTGDLASRIDGELIVTGRLKELIIVAGRNFYPHDIEQIVQSTSEAFKPDTGTAISIDVDDSEELVVIQELWRPRKFVPEDLLNDVVAAIAEKAQVTPHAVVLVRSGSLPKTSSGKLQRTDTKDMFLRGELTEIARWEVGGTCSAKPDPYQAPKTKTEQTIASIWSRLLGVDSISRNDDFFHLGGGSLLIAQMLTELSERCSVSVPMATLFRHPQLKDFAEIVDSIDTANQSNQPIVRAPQSLCEPQPLSSAQQRFWLLDQLGQTNAFVHVPVTIELDRRLDREQLAEACRCVIQKHPMLRTRFIETDQEPVQVLDDSIEIPIHEFGKEFDPNDQSNDTLTQFICEPMDLERAPLLRIGMTQRADGGTRIDLVLHHLVCDASSLQTLIGDLATACQTDVTSTTQWTASEDSTDRHSVRYVDYAQWDRANISREEFASRLSYWKTRLADMPSQINLPFADTPVRETGTISRTPATRTVTPAISNRIEQIARDHGLTPSMVYLTAFQTVLARYGGGDDFGITVPTSNRPSTQLNDVVGCFVNPIVYRARIDQSRSIADALKQTRTDLLDDLDHADVPFQEVVSAVDQVRDLSRMPLSQVMFLYQPPFQNIEHMGDATVTSVRPGYSAVTAYDLSLIVHPGNTTEVAVVAGERVPVQLAGRVLDSLNEVLEQITDSALAERTIGELSVPSEAERTRIESAEQGKKLPVGSDENLIARLRTHAAQIPNQVAIVDDLHSLSYREVDQISDRVASGLLSEAVTSGSLVGIEMSRSANALIAILGSWKAGFGYVPLDPTQPPHRREQIRTAANLSFVIDDTMFQRWMQQTEDESARGQESTPSQNDLAYVMFTSGSTGTPKGVAIEHHSVSNLLASFADQPGFTSDDSMLAVTTMSFDISVLEMLLPLWCGGKTIVTANRIGEDPDSVIRTIHSARPNVVQSTPSAFRMLLSAGWRPNEGTRLFCGGEPLLPDLALDLLSSDCELWNVYGPTETTVWSTITRVESADQITIGHPIANTICRVIDGHGNPVPDGVAGELLIGGDGVARGYFGDDEQTIERFIVGDETRFYKTGDQVRRLCDGNLEFLARNDRQVKLRGFRVELDEIEAALQQCGGVDRAAVLLWKNDSTGGDRLVAFCSGSNESETVRTELAQRIPEYMVPATIQWLEELPRTPAGKTDYRSLPTESIQPVSTEKSPPRTPLEQELAEVWCEVLECESIGRDDHFFDLGGNSLMAAQLFARLRQRLDINLPLREIYARPTIASLASAIVMHQAETDADDLSDMLAELDSLSDDEAMRVLDNDNPT</sequence>
<dbReference type="CDD" id="cd05931">
    <property type="entry name" value="FAAL"/>
    <property type="match status" value="1"/>
</dbReference>
<organism evidence="8 9">
    <name type="scientific">Rhodopirellula sallentina SM41</name>
    <dbReference type="NCBI Taxonomy" id="1263870"/>
    <lineage>
        <taxon>Bacteria</taxon>
        <taxon>Pseudomonadati</taxon>
        <taxon>Planctomycetota</taxon>
        <taxon>Planctomycetia</taxon>
        <taxon>Pirellulales</taxon>
        <taxon>Pirellulaceae</taxon>
        <taxon>Rhodopirellula</taxon>
    </lineage>
</organism>
<dbReference type="PATRIC" id="fig|1263870.3.peg.261"/>
<dbReference type="Gene3D" id="3.40.50.12780">
    <property type="entry name" value="N-terminal domain of ligase-like"/>
    <property type="match status" value="2"/>
</dbReference>
<dbReference type="InterPro" id="IPR040097">
    <property type="entry name" value="FAAL/FAAC"/>
</dbReference>
<comment type="similarity">
    <text evidence="1">Belongs to the ATP-dependent AMP-binding enzyme family.</text>
</comment>
<dbReference type="InterPro" id="IPR023213">
    <property type="entry name" value="CAT-like_dom_sf"/>
</dbReference>
<dbReference type="FunFam" id="1.10.1200.10:FF:000016">
    <property type="entry name" value="Non-ribosomal peptide synthase"/>
    <property type="match status" value="2"/>
</dbReference>
<dbReference type="GO" id="GO:0072330">
    <property type="term" value="P:monocarboxylic acid biosynthetic process"/>
    <property type="evidence" value="ECO:0007669"/>
    <property type="project" value="UniProtKB-ARBA"/>
</dbReference>
<feature type="domain" description="Carrier" evidence="7">
    <location>
        <begin position="623"/>
        <end position="698"/>
    </location>
</feature>
<dbReference type="GO" id="GO:0044550">
    <property type="term" value="P:secondary metabolite biosynthetic process"/>
    <property type="evidence" value="ECO:0007669"/>
    <property type="project" value="TreeGrafter"/>
</dbReference>
<dbReference type="GO" id="GO:0008610">
    <property type="term" value="P:lipid biosynthetic process"/>
    <property type="evidence" value="ECO:0007669"/>
    <property type="project" value="InterPro"/>
</dbReference>
<dbReference type="InterPro" id="IPR001242">
    <property type="entry name" value="Condensation_dom"/>
</dbReference>
<dbReference type="GO" id="GO:0043041">
    <property type="term" value="P:amino acid activation for nonribosomal peptide biosynthetic process"/>
    <property type="evidence" value="ECO:0007669"/>
    <property type="project" value="TreeGrafter"/>
</dbReference>
<dbReference type="EMBL" id="ANOH01000020">
    <property type="protein sequence ID" value="EMI58305.1"/>
    <property type="molecule type" value="Genomic_DNA"/>
</dbReference>
<evidence type="ECO:0000313" key="8">
    <source>
        <dbReference type="EMBL" id="EMI58305.1"/>
    </source>
</evidence>
<dbReference type="RefSeq" id="WP_008673523.1">
    <property type="nucleotide sequence ID" value="NZ_ANOH01000020.1"/>
</dbReference>
<feature type="region of interest" description="Disordered" evidence="6">
    <location>
        <begin position="1"/>
        <end position="21"/>
    </location>
</feature>
<dbReference type="GO" id="GO:0003824">
    <property type="term" value="F:catalytic activity"/>
    <property type="evidence" value="ECO:0007669"/>
    <property type="project" value="InterPro"/>
</dbReference>
<reference evidence="8 9" key="1">
    <citation type="journal article" date="2013" name="Mar. Genomics">
        <title>Expression of sulfatases in Rhodopirellula baltica and the diversity of sulfatases in the genus Rhodopirellula.</title>
        <authorList>
            <person name="Wegner C.E."/>
            <person name="Richter-Heitmann T."/>
            <person name="Klindworth A."/>
            <person name="Klockow C."/>
            <person name="Richter M."/>
            <person name="Achstetter T."/>
            <person name="Glockner F.O."/>
            <person name="Harder J."/>
        </authorList>
    </citation>
    <scope>NUCLEOTIDE SEQUENCE [LARGE SCALE GENOMIC DNA]</scope>
    <source>
        <strain evidence="8 9">SM41</strain>
    </source>
</reference>
<dbReference type="InterPro" id="IPR042099">
    <property type="entry name" value="ANL_N_sf"/>
</dbReference>
<dbReference type="Proteomes" id="UP000011885">
    <property type="component" value="Unassembled WGS sequence"/>
</dbReference>
<evidence type="ECO:0000256" key="3">
    <source>
        <dbReference type="ARBA" id="ARBA00022553"/>
    </source>
</evidence>
<dbReference type="Pfam" id="PF23024">
    <property type="entry name" value="AMP-dom_DIP2-like"/>
    <property type="match status" value="1"/>
</dbReference>
<dbReference type="Gene3D" id="3.30.559.10">
    <property type="entry name" value="Chloramphenicol acetyltransferase-like domain"/>
    <property type="match status" value="1"/>
</dbReference>
<dbReference type="Pfam" id="PF00668">
    <property type="entry name" value="Condensation"/>
    <property type="match status" value="1"/>
</dbReference>
<dbReference type="InterPro" id="IPR000873">
    <property type="entry name" value="AMP-dep_synth/lig_dom"/>
</dbReference>
<accession>M5UA61</accession>
<keyword evidence="9" id="KW-1185">Reference proteome</keyword>
<dbReference type="SUPFAM" id="SSF52777">
    <property type="entry name" value="CoA-dependent acyltransferases"/>
    <property type="match status" value="2"/>
</dbReference>
<dbReference type="Pfam" id="PF00501">
    <property type="entry name" value="AMP-binding"/>
    <property type="match status" value="2"/>
</dbReference>
<proteinExistence type="inferred from homology"/>
<dbReference type="InterPro" id="IPR045851">
    <property type="entry name" value="AMP-bd_C_sf"/>
</dbReference>
<protein>
    <submittedName>
        <fullName evidence="8">Non-ribosomal peptide synthetase</fullName>
    </submittedName>
</protein>
<dbReference type="Gene3D" id="3.30.300.30">
    <property type="match status" value="2"/>
</dbReference>
<dbReference type="GO" id="GO:0006631">
    <property type="term" value="P:fatty acid metabolic process"/>
    <property type="evidence" value="ECO:0007669"/>
    <property type="project" value="UniProtKB-KW"/>
</dbReference>
<dbReference type="GO" id="GO:0071766">
    <property type="term" value="P:Actinobacterium-type cell wall biogenesis"/>
    <property type="evidence" value="ECO:0007669"/>
    <property type="project" value="UniProtKB-ARBA"/>
</dbReference>
<evidence type="ECO:0000256" key="4">
    <source>
        <dbReference type="ARBA" id="ARBA00022832"/>
    </source>
</evidence>
<dbReference type="SUPFAM" id="SSF47336">
    <property type="entry name" value="ACP-like"/>
    <property type="match status" value="2"/>
</dbReference>
<dbReference type="FunFam" id="3.40.50.12780:FF:000013">
    <property type="entry name" value="Long-chain-fatty-acid--AMP ligase FadD32"/>
    <property type="match status" value="1"/>
</dbReference>
<dbReference type="InterPro" id="IPR020845">
    <property type="entry name" value="AMP-binding_CS"/>
</dbReference>
<evidence type="ECO:0000256" key="1">
    <source>
        <dbReference type="ARBA" id="ARBA00006432"/>
    </source>
</evidence>
<dbReference type="OrthoDB" id="9778383at2"/>
<keyword evidence="3" id="KW-0597">Phosphoprotein</keyword>
<evidence type="ECO:0000256" key="2">
    <source>
        <dbReference type="ARBA" id="ARBA00022450"/>
    </source>
</evidence>
<dbReference type="InterPro" id="IPR020806">
    <property type="entry name" value="PKS_PP-bd"/>
</dbReference>
<evidence type="ECO:0000259" key="7">
    <source>
        <dbReference type="PROSITE" id="PS50075"/>
    </source>
</evidence>
<dbReference type="SUPFAM" id="SSF56801">
    <property type="entry name" value="Acetyl-CoA synthetase-like"/>
    <property type="match status" value="2"/>
</dbReference>
<dbReference type="Pfam" id="PF13193">
    <property type="entry name" value="AMP-binding_C"/>
    <property type="match status" value="1"/>
</dbReference>
<dbReference type="Gene3D" id="3.30.559.30">
    <property type="entry name" value="Nonribosomal peptide synthetase, condensation domain"/>
    <property type="match status" value="1"/>
</dbReference>
<name>M5UA61_9BACT</name>
<dbReference type="GO" id="GO:0031177">
    <property type="term" value="F:phosphopantetheine binding"/>
    <property type="evidence" value="ECO:0007669"/>
    <property type="project" value="InterPro"/>
</dbReference>
<dbReference type="PANTHER" id="PTHR45527">
    <property type="entry name" value="NONRIBOSOMAL PEPTIDE SYNTHETASE"/>
    <property type="match status" value="1"/>
</dbReference>
<evidence type="ECO:0000256" key="5">
    <source>
        <dbReference type="ARBA" id="ARBA00023098"/>
    </source>
</evidence>
<dbReference type="NCBIfam" id="TIGR01733">
    <property type="entry name" value="AA-adenyl-dom"/>
    <property type="match status" value="1"/>
</dbReference>
<gene>
    <name evidence="8" type="ORF">RSSM_00238</name>
</gene>
<feature type="region of interest" description="Disordered" evidence="6">
    <location>
        <begin position="1638"/>
        <end position="1664"/>
    </location>
</feature>
<keyword evidence="4" id="KW-0276">Fatty acid metabolism</keyword>
<dbReference type="Gene3D" id="1.10.1200.10">
    <property type="entry name" value="ACP-like"/>
    <property type="match status" value="2"/>
</dbReference>
<dbReference type="PANTHER" id="PTHR45527:SF1">
    <property type="entry name" value="FATTY ACID SYNTHASE"/>
    <property type="match status" value="1"/>
</dbReference>
<dbReference type="InterPro" id="IPR036736">
    <property type="entry name" value="ACP-like_sf"/>
</dbReference>